<dbReference type="SUPFAM" id="SSF89550">
    <property type="entry name" value="PHP domain-like"/>
    <property type="match status" value="1"/>
</dbReference>
<dbReference type="GO" id="GO:0008408">
    <property type="term" value="F:3'-5' exonuclease activity"/>
    <property type="evidence" value="ECO:0007669"/>
    <property type="project" value="InterPro"/>
</dbReference>
<evidence type="ECO:0000256" key="1">
    <source>
        <dbReference type="ARBA" id="ARBA00022679"/>
    </source>
</evidence>
<dbReference type="Gene3D" id="3.20.20.140">
    <property type="entry name" value="Metal-dependent hydrolases"/>
    <property type="match status" value="1"/>
</dbReference>
<dbReference type="Pfam" id="PF17657">
    <property type="entry name" value="DNA_pol3_finger"/>
    <property type="match status" value="1"/>
</dbReference>
<keyword evidence="2" id="KW-0548">Nucleotidyltransferase</keyword>
<comment type="caution">
    <text evidence="6">The sequence shown here is derived from an EMBL/GenBank/DDBJ whole genome shotgun (WGS) entry which is preliminary data.</text>
</comment>
<dbReference type="NCBIfam" id="TIGR00594">
    <property type="entry name" value="polc"/>
    <property type="match status" value="1"/>
</dbReference>
<dbReference type="GO" id="GO:0003887">
    <property type="term" value="F:DNA-directed DNA polymerase activity"/>
    <property type="evidence" value="ECO:0007669"/>
    <property type="project" value="UniProtKB-KW"/>
</dbReference>
<evidence type="ECO:0000259" key="5">
    <source>
        <dbReference type="SMART" id="SM00481"/>
    </source>
</evidence>
<keyword evidence="4" id="KW-0239">DNA-directed DNA polymerase</keyword>
<dbReference type="SMART" id="SM00481">
    <property type="entry name" value="POLIIIAc"/>
    <property type="match status" value="1"/>
</dbReference>
<protein>
    <submittedName>
        <fullName evidence="6">DNA polymerase III subunit alpha</fullName>
    </submittedName>
</protein>
<sequence>MFSNLHQHTDYSLHDGFAKIPELVSKAKELGYPALAITDHGTVTGLIDFYQECKKQDIKPVLGCEFYYTNEITVNDTPTYHLLILAKNNTGYKNLMKLDTYAHKHFYRKPRIGIEALREYHEGLICTTACIAGPLSAEDPLSIYRDLLGVFGSEDLYIEIQPHDFPEQIEYNKKWADYFPESKTIVTLDSHYINKEDIQPHKLWLGLGDDSQYYASDDYYLRSEKEIIDWFEGYGIDARPYIDNVQEIVDKCNVEIEFGGEHYPVFCDDPETYVRGKCNEGYKNMGISSYPNKSVYINQVKHELDVLNQLGYMNYFCIIDDMLRWCRENNIPTGLGRGSVVGSTVAWLMGITQIDPIKYNLVFERFANPERVTPADVDTDVSTPRRNEVINYIQQRYGEVYQIRTISYIKEKSAVQRAGQALGIEPAVVNKVSKNLVNVEDMNATTKKEKEWKELAMKFRGHIISYGKHASAVLVAPEDVCNWTAVEKQGDDMVVCHDFHQLEAQGLLKLDILGLETLDVLEQTKHRIGKDIDVARIPTDDKPTAEMLRRCDTKGCFQIESQVMTNIIRRMNVKTVEDMVAVVALGRPGPLDSGMVEHFLKRRNHQEKVVYDDPKLEPILKDTEGIIVYQEQIMQIAQTLCGYTLGQADNLRRIVGRKKVDEMQPVIDDMIEKGVQNGHSRDVMKKITDNIVTFASYGFNRGHSAAYGMTAWATAWFKCHYRPYFMASLLDSNCKDKPKLVDYIMDCKKSGIKIFPPTLEHRNCYADYDEDGGYIILGLNCISGVGNVDIPKDAPKDFKLFMDSYGSLNKRVIENLIKAGVFKGNRDEMIQYVIWFKDKRKSKPPFKYTETMYNKAEEEAKVIGMSFCDIFEDFEMNAVNNVTIFGYEVLEVKGRKTRNGKPMAFVKVRDNKEVRDLVIFNQRYKELKAHKVYEMKLRASRIMDFHECVHK</sequence>
<dbReference type="RefSeq" id="WP_170087601.1">
    <property type="nucleotide sequence ID" value="NZ_JABAFG010000010.1"/>
</dbReference>
<reference evidence="6 7" key="1">
    <citation type="submission" date="2020-04" db="EMBL/GenBank/DDBJ databases">
        <authorList>
            <person name="Hitch T.C.A."/>
            <person name="Wylensek D."/>
            <person name="Clavel T."/>
        </authorList>
    </citation>
    <scope>NUCLEOTIDE SEQUENCE [LARGE SCALE GENOMIC DNA]</scope>
    <source>
        <strain evidence="6 7">Oil-RF-744-FAT-WT-6-1</strain>
    </source>
</reference>
<evidence type="ECO:0000313" key="7">
    <source>
        <dbReference type="Proteomes" id="UP000591071"/>
    </source>
</evidence>
<proteinExistence type="predicted"/>
<evidence type="ECO:0000313" key="6">
    <source>
        <dbReference type="EMBL" id="NME28378.1"/>
    </source>
</evidence>
<dbReference type="AlphaFoldDB" id="A0A848BUA6"/>
<dbReference type="CDD" id="cd04485">
    <property type="entry name" value="DnaE_OBF"/>
    <property type="match status" value="1"/>
</dbReference>
<evidence type="ECO:0000256" key="4">
    <source>
        <dbReference type="ARBA" id="ARBA00022932"/>
    </source>
</evidence>
<dbReference type="PANTHER" id="PTHR32294:SF0">
    <property type="entry name" value="DNA POLYMERASE III SUBUNIT ALPHA"/>
    <property type="match status" value="1"/>
</dbReference>
<gene>
    <name evidence="6" type="ORF">HF872_07045</name>
</gene>
<accession>A0A848BUA6</accession>
<dbReference type="PANTHER" id="PTHR32294">
    <property type="entry name" value="DNA POLYMERASE III SUBUNIT ALPHA"/>
    <property type="match status" value="1"/>
</dbReference>
<dbReference type="Proteomes" id="UP000591071">
    <property type="component" value="Unassembled WGS sequence"/>
</dbReference>
<name>A0A848BUA6_9FIRM</name>
<dbReference type="InterPro" id="IPR003141">
    <property type="entry name" value="Pol/His_phosphatase_N"/>
</dbReference>
<dbReference type="InterPro" id="IPR016195">
    <property type="entry name" value="Pol/histidinol_Pase-like"/>
</dbReference>
<keyword evidence="3" id="KW-0235">DNA replication</keyword>
<dbReference type="EMBL" id="JABAFG010000010">
    <property type="protein sequence ID" value="NME28378.1"/>
    <property type="molecule type" value="Genomic_DNA"/>
</dbReference>
<dbReference type="InterPro" id="IPR004805">
    <property type="entry name" value="DnaE2/DnaE/PolC"/>
</dbReference>
<dbReference type="InterPro" id="IPR004013">
    <property type="entry name" value="PHP_dom"/>
</dbReference>
<keyword evidence="1" id="KW-0808">Transferase</keyword>
<organism evidence="6 7">
    <name type="scientific">Megasphaera hexanoica</name>
    <dbReference type="NCBI Taxonomy" id="1675036"/>
    <lineage>
        <taxon>Bacteria</taxon>
        <taxon>Bacillati</taxon>
        <taxon>Bacillota</taxon>
        <taxon>Negativicutes</taxon>
        <taxon>Veillonellales</taxon>
        <taxon>Veillonellaceae</taxon>
        <taxon>Megasphaera</taxon>
    </lineage>
</organism>
<feature type="domain" description="Polymerase/histidinol phosphatase N-terminal" evidence="5">
    <location>
        <begin position="3"/>
        <end position="70"/>
    </location>
</feature>
<evidence type="ECO:0000256" key="2">
    <source>
        <dbReference type="ARBA" id="ARBA00022695"/>
    </source>
</evidence>
<dbReference type="InterPro" id="IPR040982">
    <property type="entry name" value="DNA_pol3_finger"/>
</dbReference>
<dbReference type="GO" id="GO:0006260">
    <property type="term" value="P:DNA replication"/>
    <property type="evidence" value="ECO:0007669"/>
    <property type="project" value="UniProtKB-KW"/>
</dbReference>
<dbReference type="InterPro" id="IPR011708">
    <property type="entry name" value="DNA_pol3_alpha_NTPase_dom"/>
</dbReference>
<dbReference type="Pfam" id="PF02811">
    <property type="entry name" value="PHP"/>
    <property type="match status" value="1"/>
</dbReference>
<dbReference type="Pfam" id="PF07733">
    <property type="entry name" value="DNA_pol3_alpha"/>
    <property type="match status" value="1"/>
</dbReference>
<evidence type="ECO:0000256" key="3">
    <source>
        <dbReference type="ARBA" id="ARBA00022705"/>
    </source>
</evidence>